<gene>
    <name evidence="2" type="ORF">RM532_06555</name>
</gene>
<evidence type="ECO:0000313" key="3">
    <source>
        <dbReference type="Proteomes" id="UP001251857"/>
    </source>
</evidence>
<keyword evidence="1" id="KW-0472">Membrane</keyword>
<reference evidence="2 3" key="1">
    <citation type="submission" date="2023-09" db="EMBL/GenBank/DDBJ databases">
        <authorList>
            <person name="Rey-Velasco X."/>
        </authorList>
    </citation>
    <scope>NUCLEOTIDE SEQUENCE [LARGE SCALE GENOMIC DNA]</scope>
    <source>
        <strain evidence="2 3">W335</strain>
    </source>
</reference>
<accession>A0ABU3BZ79</accession>
<feature type="transmembrane region" description="Helical" evidence="1">
    <location>
        <begin position="51"/>
        <end position="69"/>
    </location>
</feature>
<proteinExistence type="predicted"/>
<evidence type="ECO:0000313" key="2">
    <source>
        <dbReference type="EMBL" id="MDT0634613.1"/>
    </source>
</evidence>
<dbReference type="EMBL" id="JAVRIB010000005">
    <property type="protein sequence ID" value="MDT0634613.1"/>
    <property type="molecule type" value="Genomic_DNA"/>
</dbReference>
<dbReference type="Proteomes" id="UP001251857">
    <property type="component" value="Unassembled WGS sequence"/>
</dbReference>
<organism evidence="2 3">
    <name type="scientific">Spectribacter hydrogenoxidans</name>
    <dbReference type="NCBI Taxonomy" id="3075608"/>
    <lineage>
        <taxon>Bacteria</taxon>
        <taxon>Pseudomonadati</taxon>
        <taxon>Pseudomonadota</taxon>
        <taxon>Gammaproteobacteria</taxon>
        <taxon>Salinisphaerales</taxon>
        <taxon>Salinisphaeraceae</taxon>
        <taxon>Spectribacter</taxon>
    </lineage>
</organism>
<comment type="caution">
    <text evidence="2">The sequence shown here is derived from an EMBL/GenBank/DDBJ whole genome shotgun (WGS) entry which is preliminary data.</text>
</comment>
<sequence>MRVLRAWARVPRLARRWSGYPSAFVCVPVLPYAVPGVAAITLVLVGDTQPTLSLFAGCLLTAAACTMAMQQRPDR</sequence>
<dbReference type="RefSeq" id="WP_311652407.1">
    <property type="nucleotide sequence ID" value="NZ_JAVRIB010000005.1"/>
</dbReference>
<keyword evidence="1" id="KW-0812">Transmembrane</keyword>
<keyword evidence="3" id="KW-1185">Reference proteome</keyword>
<feature type="transmembrane region" description="Helical" evidence="1">
    <location>
        <begin position="20"/>
        <end position="45"/>
    </location>
</feature>
<protein>
    <submittedName>
        <fullName evidence="2">Uncharacterized protein</fullName>
    </submittedName>
</protein>
<name>A0ABU3BZ79_9GAMM</name>
<evidence type="ECO:0000256" key="1">
    <source>
        <dbReference type="SAM" id="Phobius"/>
    </source>
</evidence>
<keyword evidence="1" id="KW-1133">Transmembrane helix</keyword>